<evidence type="ECO:0000259" key="8">
    <source>
        <dbReference type="Pfam" id="PF07730"/>
    </source>
</evidence>
<feature type="transmembrane region" description="Helical" evidence="7">
    <location>
        <begin position="34"/>
        <end position="51"/>
    </location>
</feature>
<reference evidence="9" key="1">
    <citation type="submission" date="2018-06" db="EMBL/GenBank/DDBJ databases">
        <authorList>
            <consortium name="Pathogen Informatics"/>
            <person name="Doyle S."/>
        </authorList>
    </citation>
    <scope>NUCLEOTIDE SEQUENCE [LARGE SCALE GENOMIC DNA]</scope>
    <source>
        <strain evidence="9">NCTC13765</strain>
    </source>
</reference>
<evidence type="ECO:0000256" key="1">
    <source>
        <dbReference type="ARBA" id="ARBA00000085"/>
    </source>
</evidence>
<dbReference type="InterPro" id="IPR011712">
    <property type="entry name" value="Sig_transdc_His_kin_sub3_dim/P"/>
</dbReference>
<evidence type="ECO:0000256" key="5">
    <source>
        <dbReference type="ARBA" id="ARBA00023012"/>
    </source>
</evidence>
<dbReference type="OrthoDB" id="9797605at2"/>
<dbReference type="Proteomes" id="UP000254634">
    <property type="component" value="Unassembled WGS sequence"/>
</dbReference>
<evidence type="ECO:0000256" key="3">
    <source>
        <dbReference type="ARBA" id="ARBA00022679"/>
    </source>
</evidence>
<feature type="transmembrane region" description="Helical" evidence="7">
    <location>
        <begin position="103"/>
        <end position="121"/>
    </location>
</feature>
<keyword evidence="4 9" id="KW-0418">Kinase</keyword>
<organism evidence="9 10">
    <name type="scientific">Streptococcus massiliensis</name>
    <dbReference type="NCBI Taxonomy" id="313439"/>
    <lineage>
        <taxon>Bacteria</taxon>
        <taxon>Bacillati</taxon>
        <taxon>Bacillota</taxon>
        <taxon>Bacilli</taxon>
        <taxon>Lactobacillales</taxon>
        <taxon>Streptococcaceae</taxon>
        <taxon>Streptococcus</taxon>
    </lineage>
</organism>
<feature type="domain" description="Signal transduction histidine kinase subgroup 3 dimerisation and phosphoacceptor" evidence="8">
    <location>
        <begin position="175"/>
        <end position="242"/>
    </location>
</feature>
<dbReference type="GO" id="GO:0046983">
    <property type="term" value="F:protein dimerization activity"/>
    <property type="evidence" value="ECO:0007669"/>
    <property type="project" value="InterPro"/>
</dbReference>
<dbReference type="PANTHER" id="PTHR24421:SF63">
    <property type="entry name" value="SENSOR HISTIDINE KINASE DESK"/>
    <property type="match status" value="1"/>
</dbReference>
<protein>
    <recommendedName>
        <fullName evidence="2">histidine kinase</fullName>
        <ecNumber evidence="2">2.7.13.3</ecNumber>
    </recommendedName>
</protein>
<dbReference type="Gene3D" id="1.20.5.1930">
    <property type="match status" value="1"/>
</dbReference>
<dbReference type="EC" id="2.7.13.3" evidence="2"/>
<keyword evidence="7" id="KW-0812">Transmembrane</keyword>
<keyword evidence="3 9" id="KW-0808">Transferase</keyword>
<evidence type="ECO:0000313" key="9">
    <source>
        <dbReference type="EMBL" id="SUN76537.1"/>
    </source>
</evidence>
<evidence type="ECO:0000313" key="10">
    <source>
        <dbReference type="Proteomes" id="UP000254634"/>
    </source>
</evidence>
<dbReference type="RefSeq" id="WP_018371970.1">
    <property type="nucleotide sequence ID" value="NZ_UHFR01000005.1"/>
</dbReference>
<evidence type="ECO:0000256" key="6">
    <source>
        <dbReference type="SAM" id="Coils"/>
    </source>
</evidence>
<dbReference type="STRING" id="1123307.GCA_000380065_01267"/>
<dbReference type="InterPro" id="IPR050482">
    <property type="entry name" value="Sensor_HK_TwoCompSys"/>
</dbReference>
<dbReference type="CDD" id="cd16917">
    <property type="entry name" value="HATPase_UhpB-NarQ-NarX-like"/>
    <property type="match status" value="1"/>
</dbReference>
<dbReference type="Gene3D" id="3.30.565.10">
    <property type="entry name" value="Histidine kinase-like ATPase, C-terminal domain"/>
    <property type="match status" value="1"/>
</dbReference>
<name>A0A380KZJ5_9STRE</name>
<dbReference type="InterPro" id="IPR036890">
    <property type="entry name" value="HATPase_C_sf"/>
</dbReference>
<gene>
    <name evidence="9" type="primary">desK</name>
    <name evidence="9" type="ORF">NCTC13765_01032</name>
</gene>
<keyword evidence="7" id="KW-0472">Membrane</keyword>
<keyword evidence="10" id="KW-1185">Reference proteome</keyword>
<evidence type="ECO:0000256" key="7">
    <source>
        <dbReference type="SAM" id="Phobius"/>
    </source>
</evidence>
<dbReference type="GO" id="GO:0000155">
    <property type="term" value="F:phosphorelay sensor kinase activity"/>
    <property type="evidence" value="ECO:0007669"/>
    <property type="project" value="InterPro"/>
</dbReference>
<dbReference type="PANTHER" id="PTHR24421">
    <property type="entry name" value="NITRATE/NITRITE SENSOR PROTEIN NARX-RELATED"/>
    <property type="match status" value="1"/>
</dbReference>
<dbReference type="GO" id="GO:0016020">
    <property type="term" value="C:membrane"/>
    <property type="evidence" value="ECO:0007669"/>
    <property type="project" value="InterPro"/>
</dbReference>
<accession>A0A380KZJ5</accession>
<keyword evidence="6" id="KW-0175">Coiled coil</keyword>
<evidence type="ECO:0000256" key="4">
    <source>
        <dbReference type="ARBA" id="ARBA00022777"/>
    </source>
</evidence>
<feature type="coiled-coil region" evidence="6">
    <location>
        <begin position="153"/>
        <end position="213"/>
    </location>
</feature>
<feature type="transmembrane region" description="Helical" evidence="7">
    <location>
        <begin position="127"/>
        <end position="147"/>
    </location>
</feature>
<feature type="transmembrane region" description="Helical" evidence="7">
    <location>
        <begin position="6"/>
        <end position="27"/>
    </location>
</feature>
<comment type="catalytic activity">
    <reaction evidence="1">
        <text>ATP + protein L-histidine = ADP + protein N-phospho-L-histidine.</text>
        <dbReference type="EC" id="2.7.13.3"/>
    </reaction>
</comment>
<keyword evidence="5" id="KW-0902">Two-component regulatory system</keyword>
<proteinExistence type="predicted"/>
<dbReference type="EMBL" id="UHFR01000005">
    <property type="protein sequence ID" value="SUN76537.1"/>
    <property type="molecule type" value="Genomic_DNA"/>
</dbReference>
<dbReference type="AlphaFoldDB" id="A0A380KZJ5"/>
<sequence length="366" mass="42385">MLQKLKQINFMFYIALIFLIFPIVGVLSGEYSPILLLWTLFFVLAYFYILIEENPVGQWLAWFVMLIYIAYTIFSVNINFIWYTFYLSNLMTYRLKEASFFSLRYLSFWLFQIFILAKIYLGKTTDLSGFFYIFLILLFMDLLTFGFKREQSIAALKAEQVKQNEQINLLLAESERNRIGRDLHDSLGHTFAMLSLKTELAQQFLQMNELERLGKELQEVHDISKQSMADVRRIIDNLKTRTLPEELATIEKMLEMTGVEVELTNELNIASLPQHLQASMSMILLETATNIIKHAKADHCSIRLHEELGQILLDVEDDGQGFKEVTGQELRSIRERLEALSGEIEILSSSQPTLIRVILPYGGGKS</sequence>
<dbReference type="SUPFAM" id="SSF55874">
    <property type="entry name" value="ATPase domain of HSP90 chaperone/DNA topoisomerase II/histidine kinase"/>
    <property type="match status" value="1"/>
</dbReference>
<keyword evidence="7" id="KW-1133">Transmembrane helix</keyword>
<feature type="transmembrane region" description="Helical" evidence="7">
    <location>
        <begin position="57"/>
        <end position="82"/>
    </location>
</feature>
<evidence type="ECO:0000256" key="2">
    <source>
        <dbReference type="ARBA" id="ARBA00012438"/>
    </source>
</evidence>
<dbReference type="Pfam" id="PF07730">
    <property type="entry name" value="HisKA_3"/>
    <property type="match status" value="1"/>
</dbReference>